<evidence type="ECO:0000256" key="10">
    <source>
        <dbReference type="ARBA" id="ARBA00023237"/>
    </source>
</evidence>
<dbReference type="InterPro" id="IPR036942">
    <property type="entry name" value="Beta-barrel_TonB_sf"/>
</dbReference>
<dbReference type="SUPFAM" id="SSF56935">
    <property type="entry name" value="Porins"/>
    <property type="match status" value="1"/>
</dbReference>
<keyword evidence="8 11" id="KW-0472">Membrane</keyword>
<dbReference type="PANTHER" id="PTHR30069:SF29">
    <property type="entry name" value="HEMOGLOBIN AND HEMOGLOBIN-HAPTOGLOBIN-BINDING PROTEIN 1-RELATED"/>
    <property type="match status" value="1"/>
</dbReference>
<dbReference type="Gene3D" id="2.170.130.10">
    <property type="entry name" value="TonB-dependent receptor, plug domain"/>
    <property type="match status" value="1"/>
</dbReference>
<evidence type="ECO:0000259" key="16">
    <source>
        <dbReference type="Pfam" id="PF07715"/>
    </source>
</evidence>
<dbReference type="Gene3D" id="2.40.170.20">
    <property type="entry name" value="TonB-dependent receptor, beta-barrel domain"/>
    <property type="match status" value="1"/>
</dbReference>
<evidence type="ECO:0000256" key="14">
    <source>
        <dbReference type="SAM" id="SignalP"/>
    </source>
</evidence>
<keyword evidence="10 11" id="KW-0998">Cell outer membrane</keyword>
<keyword evidence="5 11" id="KW-0812">Transmembrane</keyword>
<dbReference type="GO" id="GO:0015232">
    <property type="term" value="F:heme transmembrane transporter activity"/>
    <property type="evidence" value="ECO:0007669"/>
    <property type="project" value="InterPro"/>
</dbReference>
<evidence type="ECO:0000256" key="2">
    <source>
        <dbReference type="ARBA" id="ARBA00008143"/>
    </source>
</evidence>
<feature type="region of interest" description="Disordered" evidence="13">
    <location>
        <begin position="213"/>
        <end position="236"/>
    </location>
</feature>
<dbReference type="Proteomes" id="UP000542720">
    <property type="component" value="Unassembled WGS sequence"/>
</dbReference>
<evidence type="ECO:0000256" key="13">
    <source>
        <dbReference type="SAM" id="MobiDB-lite"/>
    </source>
</evidence>
<evidence type="ECO:0000256" key="8">
    <source>
        <dbReference type="ARBA" id="ARBA00023136"/>
    </source>
</evidence>
<dbReference type="Pfam" id="PF07715">
    <property type="entry name" value="Plug"/>
    <property type="match status" value="1"/>
</dbReference>
<reference evidence="17 18" key="1">
    <citation type="submission" date="2020-08" db="EMBL/GenBank/DDBJ databases">
        <authorList>
            <person name="Kim C.M."/>
        </authorList>
    </citation>
    <scope>NUCLEOTIDE SEQUENCE [LARGE SCALE GENOMIC DNA]</scope>
    <source>
        <strain evidence="17 18">UL070</strain>
    </source>
</reference>
<evidence type="ECO:0000256" key="1">
    <source>
        <dbReference type="ARBA" id="ARBA00004571"/>
    </source>
</evidence>
<keyword evidence="9 17" id="KW-0675">Receptor</keyword>
<evidence type="ECO:0000256" key="6">
    <source>
        <dbReference type="ARBA" id="ARBA00022729"/>
    </source>
</evidence>
<feature type="compositionally biased region" description="Polar residues" evidence="13">
    <location>
        <begin position="226"/>
        <end position="236"/>
    </location>
</feature>
<organism evidence="17 18">
    <name type="scientific">Aquipseudomonas ullengensis</name>
    <dbReference type="NCBI Taxonomy" id="2759166"/>
    <lineage>
        <taxon>Bacteria</taxon>
        <taxon>Pseudomonadati</taxon>
        <taxon>Pseudomonadota</taxon>
        <taxon>Gammaproteobacteria</taxon>
        <taxon>Pseudomonadales</taxon>
        <taxon>Pseudomonadaceae</taxon>
        <taxon>Aquipseudomonas</taxon>
    </lineage>
</organism>
<feature type="domain" description="TonB-dependent receptor-like beta-barrel" evidence="15">
    <location>
        <begin position="251"/>
        <end position="734"/>
    </location>
</feature>
<comment type="subcellular location">
    <subcellularLocation>
        <location evidence="1 11">Cell outer membrane</location>
        <topology evidence="1 11">Multi-pass membrane protein</topology>
    </subcellularLocation>
</comment>
<dbReference type="NCBIfam" id="TIGR01786">
    <property type="entry name" value="TonB-hemlactrns"/>
    <property type="match status" value="1"/>
</dbReference>
<evidence type="ECO:0000256" key="11">
    <source>
        <dbReference type="PROSITE-ProRule" id="PRU01360"/>
    </source>
</evidence>
<evidence type="ECO:0000256" key="7">
    <source>
        <dbReference type="ARBA" id="ARBA00023077"/>
    </source>
</evidence>
<dbReference type="InterPro" id="IPR000531">
    <property type="entry name" value="Beta-barrel_TonB"/>
</dbReference>
<dbReference type="PANTHER" id="PTHR30069">
    <property type="entry name" value="TONB-DEPENDENT OUTER MEMBRANE RECEPTOR"/>
    <property type="match status" value="1"/>
</dbReference>
<keyword evidence="6 14" id="KW-0732">Signal</keyword>
<dbReference type="CDD" id="cd01347">
    <property type="entry name" value="ligand_gated_channel"/>
    <property type="match status" value="1"/>
</dbReference>
<dbReference type="InterPro" id="IPR037066">
    <property type="entry name" value="Plug_dom_sf"/>
</dbReference>
<dbReference type="InterPro" id="IPR012910">
    <property type="entry name" value="Plug_dom"/>
</dbReference>
<dbReference type="InterPro" id="IPR010949">
    <property type="entry name" value="TonB_Hb/transfer/lactofer_rcpt"/>
</dbReference>
<feature type="chain" id="PRO_5031433573" evidence="14">
    <location>
        <begin position="25"/>
        <end position="772"/>
    </location>
</feature>
<dbReference type="RefSeq" id="WP_183087029.1">
    <property type="nucleotide sequence ID" value="NZ_JACJUD010000001.1"/>
</dbReference>
<comment type="similarity">
    <text evidence="2">Belongs to the TonB-dependent receptor family. Hemoglobin/haptoglobin binding protein subfamily.</text>
</comment>
<dbReference type="EMBL" id="JACJUD010000001">
    <property type="protein sequence ID" value="MBB2493442.1"/>
    <property type="molecule type" value="Genomic_DNA"/>
</dbReference>
<evidence type="ECO:0000259" key="15">
    <source>
        <dbReference type="Pfam" id="PF00593"/>
    </source>
</evidence>
<feature type="signal peptide" evidence="14">
    <location>
        <begin position="1"/>
        <end position="24"/>
    </location>
</feature>
<comment type="caution">
    <text evidence="17">The sequence shown here is derived from an EMBL/GenBank/DDBJ whole genome shotgun (WGS) entry which is preliminary data.</text>
</comment>
<dbReference type="Pfam" id="PF00593">
    <property type="entry name" value="TonB_dep_Rec_b-barrel"/>
    <property type="match status" value="1"/>
</dbReference>
<dbReference type="GO" id="GO:0009279">
    <property type="term" value="C:cell outer membrane"/>
    <property type="evidence" value="ECO:0007669"/>
    <property type="project" value="UniProtKB-SubCell"/>
</dbReference>
<dbReference type="InterPro" id="IPR039426">
    <property type="entry name" value="TonB-dep_rcpt-like"/>
</dbReference>
<keyword evidence="3 11" id="KW-0813">Transport</keyword>
<name>A0A7W4Q868_9GAMM</name>
<protein>
    <submittedName>
        <fullName evidence="17">TonB-dependent hemoglobin/transferrin/lactoferrin family receptor</fullName>
    </submittedName>
</protein>
<evidence type="ECO:0000313" key="18">
    <source>
        <dbReference type="Proteomes" id="UP000542720"/>
    </source>
</evidence>
<dbReference type="GO" id="GO:0015344">
    <property type="term" value="F:siderophore uptake transmembrane transporter activity"/>
    <property type="evidence" value="ECO:0007669"/>
    <property type="project" value="TreeGrafter"/>
</dbReference>
<evidence type="ECO:0000256" key="12">
    <source>
        <dbReference type="RuleBase" id="RU003357"/>
    </source>
</evidence>
<accession>A0A7W4Q868</accession>
<evidence type="ECO:0000256" key="5">
    <source>
        <dbReference type="ARBA" id="ARBA00022692"/>
    </source>
</evidence>
<keyword evidence="4 11" id="KW-1134">Transmembrane beta strand</keyword>
<keyword evidence="18" id="KW-1185">Reference proteome</keyword>
<dbReference type="InterPro" id="IPR011276">
    <property type="entry name" value="TonB_haem/Hb_rcpt"/>
</dbReference>
<feature type="compositionally biased region" description="Polar residues" evidence="13">
    <location>
        <begin position="484"/>
        <end position="502"/>
    </location>
</feature>
<evidence type="ECO:0000313" key="17">
    <source>
        <dbReference type="EMBL" id="MBB2493442.1"/>
    </source>
</evidence>
<feature type="domain" description="TonB-dependent receptor plug" evidence="16">
    <location>
        <begin position="49"/>
        <end position="158"/>
    </location>
</feature>
<proteinExistence type="inferred from homology"/>
<sequence length="772" mass="84267">MSTPPFALRPWMALLLLSPALAFAQTADTKDSSTELAATQVTGAAPEETLPTSTETTAETLDKRFIRSFDDLSRRSEPGVNYSRTTESINIRGLDRDRVLTTIDGIRVPWMTDGARSQGPTGGAQGGLDSIDFNGLSSVDIVRGSNSSVVGSGALGGAVELHTLNPEDLLREGKDFGSLVKTDYDSADNSWGLNGALAGRYNDTSWLLQAGQRQGHELESGGDDNTYGTSRTEANPADTDQQSLLVKVQQRFDGGHKVGFTGEFFERTNDIDTRTNQGTSYLLGENSTEENNKRERLSVDYDYQAEDSNGLIDTAHAVGYWQKLRRHDDQNGIRTVTDSRANVPDSVFQMFGLPGNPYKYPSGAFGRDNQIEKELYGTSGNVGKTLEIAGLPNKLTLGGEVYQINTEQVSEGYDNCLDVTIDASNPMYMGPAACDFLHTNQADMPKAEGSQWAVFATDEISFADGVFKLTPGLRYDAYKQDPQATSDFDNNVNPANDDTLQSSKDHKLSGSLLATWQVAEEAMLYAQWAQGFKAPDATQLYMNYGAEGSYLRAGNSDLKPEESNGYEIGAQLGNDKLGGSLSLFDNHYKNFIDDDVALSSAEIADLGLDAANYPYGVTRTENRAKVQIYGAEAAAHWEFVPHWKVWGSLAWAEGEDRETNQYLSSVAPLTSTLGLSYERDNYGADLMLTAAAARDKVETDGDFEAPGYGVVDLTGYWKPAILDGVKLQAGAFNLLDKKYWNALNVPTSTLVQPDDYYSEAGRSFRVSASWQY</sequence>
<dbReference type="PROSITE" id="PS52016">
    <property type="entry name" value="TONB_DEPENDENT_REC_3"/>
    <property type="match status" value="1"/>
</dbReference>
<evidence type="ECO:0000256" key="9">
    <source>
        <dbReference type="ARBA" id="ARBA00023170"/>
    </source>
</evidence>
<evidence type="ECO:0000256" key="4">
    <source>
        <dbReference type="ARBA" id="ARBA00022452"/>
    </source>
</evidence>
<gene>
    <name evidence="17" type="ORF">H3H51_00325</name>
</gene>
<dbReference type="AlphaFoldDB" id="A0A7W4Q868"/>
<feature type="region of interest" description="Disordered" evidence="13">
    <location>
        <begin position="484"/>
        <end position="503"/>
    </location>
</feature>
<dbReference type="GO" id="GO:0044718">
    <property type="term" value="P:siderophore transmembrane transport"/>
    <property type="evidence" value="ECO:0007669"/>
    <property type="project" value="TreeGrafter"/>
</dbReference>
<evidence type="ECO:0000256" key="3">
    <source>
        <dbReference type="ARBA" id="ARBA00022448"/>
    </source>
</evidence>
<dbReference type="NCBIfam" id="TIGR01785">
    <property type="entry name" value="TonB-hemin"/>
    <property type="match status" value="1"/>
</dbReference>
<keyword evidence="7 12" id="KW-0798">TonB box</keyword>